<dbReference type="Proteomes" id="UP000188533">
    <property type="component" value="Unassembled WGS sequence"/>
</dbReference>
<dbReference type="PANTHER" id="PTHR40465:SF1">
    <property type="entry name" value="DUF6534 DOMAIN-CONTAINING PROTEIN"/>
    <property type="match status" value="1"/>
</dbReference>
<evidence type="ECO:0000313" key="5">
    <source>
        <dbReference type="Proteomes" id="UP000188533"/>
    </source>
</evidence>
<feature type="region of interest" description="Disordered" evidence="1">
    <location>
        <begin position="324"/>
        <end position="343"/>
    </location>
</feature>
<keyword evidence="2" id="KW-0812">Transmembrane</keyword>
<proteinExistence type="predicted"/>
<feature type="transmembrane region" description="Helical" evidence="2">
    <location>
        <begin position="106"/>
        <end position="131"/>
    </location>
</feature>
<gene>
    <name evidence="4" type="ORF">LENED_004177</name>
</gene>
<feature type="domain" description="DUF6534" evidence="3">
    <location>
        <begin position="224"/>
        <end position="311"/>
    </location>
</feature>
<keyword evidence="5" id="KW-1185">Reference proteome</keyword>
<evidence type="ECO:0000259" key="3">
    <source>
        <dbReference type="Pfam" id="PF20152"/>
    </source>
</evidence>
<feature type="transmembrane region" description="Helical" evidence="2">
    <location>
        <begin position="258"/>
        <end position="280"/>
    </location>
</feature>
<evidence type="ECO:0000313" key="4">
    <source>
        <dbReference type="EMBL" id="GAW02515.1"/>
    </source>
</evidence>
<protein>
    <recommendedName>
        <fullName evidence="3">DUF6534 domain-containing protein</fullName>
    </recommendedName>
</protein>
<dbReference type="Pfam" id="PF20152">
    <property type="entry name" value="DUF6534"/>
    <property type="match status" value="1"/>
</dbReference>
<evidence type="ECO:0000256" key="1">
    <source>
        <dbReference type="SAM" id="MobiDB-lite"/>
    </source>
</evidence>
<comment type="caution">
    <text evidence="4">The sequence shown here is derived from an EMBL/GenBank/DDBJ whole genome shotgun (WGS) entry which is preliminary data.</text>
</comment>
<feature type="transmembrane region" description="Helical" evidence="2">
    <location>
        <begin position="286"/>
        <end position="307"/>
    </location>
</feature>
<reference evidence="4 5" key="2">
    <citation type="submission" date="2017-02" db="EMBL/GenBank/DDBJ databases">
        <title>A genome survey and senescence transcriptome analysis in Lentinula edodes.</title>
        <authorList>
            <person name="Sakamoto Y."/>
            <person name="Nakade K."/>
            <person name="Sato S."/>
            <person name="Yoshida Y."/>
            <person name="Miyazaki K."/>
            <person name="Natsume S."/>
            <person name="Konno N."/>
        </authorList>
    </citation>
    <scope>NUCLEOTIDE SEQUENCE [LARGE SCALE GENOMIC DNA]</scope>
    <source>
        <strain evidence="4 5">NBRC 111202</strain>
    </source>
</reference>
<dbReference type="PANTHER" id="PTHR40465">
    <property type="entry name" value="CHROMOSOME 1, WHOLE GENOME SHOTGUN SEQUENCE"/>
    <property type="match status" value="1"/>
</dbReference>
<reference evidence="4 5" key="1">
    <citation type="submission" date="2016-08" db="EMBL/GenBank/DDBJ databases">
        <authorList>
            <consortium name="Lentinula edodes genome sequencing consortium"/>
            <person name="Sakamoto Y."/>
            <person name="Nakade K."/>
            <person name="Sato S."/>
            <person name="Yoshida Y."/>
            <person name="Miyazaki K."/>
            <person name="Natsume S."/>
            <person name="Konno N."/>
        </authorList>
    </citation>
    <scope>NUCLEOTIDE SEQUENCE [LARGE SCALE GENOMIC DNA]</scope>
    <source>
        <strain evidence="4 5">NBRC 111202</strain>
    </source>
</reference>
<name>A0A1Q3E5J6_LENED</name>
<accession>A0A1Q3E5J6</accession>
<sequence length="399" mass="44082">MTTKLWAVVSFAELCSTLLMRISAPVIFHLKIPTAMHPKEAEPSVPDAPSLPVDPQMTPLELHQAVFLLGPWLIGAFLDVLLQGVLFSQFVHYAQWYHDDKLGLKLAVVGLAIITTLKSIQAFALVWIIFIRHFLDLPGAILLNYTTWWQSGNPLMVAAIGLYVQTYFCYRLYMIAKSPLPVIPIAILFVFAFAALSAATYFITVSDTLGIGRWFAAHLASVFAGDLLLSLVTAYFLIRSKKNVLPQTVGLITALVRLTFQTAAPAAICALLNLVFSQIYDGNENITSTAFNMMLPKLYAVSMMWTLNARRTIGAAYGTSRPYTNASSADRTTRRARTGVGRHDPDVELGDFGGIQIHTQLDRHVDVWNSDDDVKQDGLRIGETSETSVTVPVTQKAEF</sequence>
<keyword evidence="2" id="KW-0472">Membrane</keyword>
<feature type="transmembrane region" description="Helical" evidence="2">
    <location>
        <begin position="215"/>
        <end position="238"/>
    </location>
</feature>
<feature type="transmembrane region" description="Helical" evidence="2">
    <location>
        <begin position="182"/>
        <end position="203"/>
    </location>
</feature>
<organism evidence="4 5">
    <name type="scientific">Lentinula edodes</name>
    <name type="common">Shiitake mushroom</name>
    <name type="synonym">Lentinus edodes</name>
    <dbReference type="NCBI Taxonomy" id="5353"/>
    <lineage>
        <taxon>Eukaryota</taxon>
        <taxon>Fungi</taxon>
        <taxon>Dikarya</taxon>
        <taxon>Basidiomycota</taxon>
        <taxon>Agaricomycotina</taxon>
        <taxon>Agaricomycetes</taxon>
        <taxon>Agaricomycetidae</taxon>
        <taxon>Agaricales</taxon>
        <taxon>Marasmiineae</taxon>
        <taxon>Omphalotaceae</taxon>
        <taxon>Lentinula</taxon>
    </lineage>
</organism>
<evidence type="ECO:0000256" key="2">
    <source>
        <dbReference type="SAM" id="Phobius"/>
    </source>
</evidence>
<dbReference type="STRING" id="5353.A0A1Q3E5J6"/>
<dbReference type="EMBL" id="BDGU01000099">
    <property type="protein sequence ID" value="GAW02515.1"/>
    <property type="molecule type" value="Genomic_DNA"/>
</dbReference>
<keyword evidence="2" id="KW-1133">Transmembrane helix</keyword>
<dbReference type="InterPro" id="IPR045339">
    <property type="entry name" value="DUF6534"/>
</dbReference>
<feature type="transmembrane region" description="Helical" evidence="2">
    <location>
        <begin position="72"/>
        <end position="94"/>
    </location>
</feature>
<feature type="transmembrane region" description="Helical" evidence="2">
    <location>
        <begin position="151"/>
        <end position="170"/>
    </location>
</feature>
<dbReference type="AlphaFoldDB" id="A0A1Q3E5J6"/>